<sequence>MHTGQLLGSGRTADVYELDGSWVLRRYRDRSDTTEELAVMSYVRAFGYPVPRIGPPAAGARPTDLVLQRLTGPTMSEALLAGSLGAAEGGVLLARLLRELHAIPPRVSADPQDCILHLDLHPENVMLTDRGPVVIDWSTATEGPPGLDRAMSALTLARVALDPEFPAPEAGARTLLTSLLAELAGDGGTDAAGLARARDHQRENPFLTAPERGCLDAAVQMVLGCAAEDPRG</sequence>
<dbReference type="Pfam" id="PF01636">
    <property type="entry name" value="APH"/>
    <property type="match status" value="1"/>
</dbReference>
<evidence type="ECO:0000259" key="1">
    <source>
        <dbReference type="Pfam" id="PF01636"/>
    </source>
</evidence>
<organism evidence="2 3">
    <name type="scientific">Streptomyces cyaneofuscatus</name>
    <dbReference type="NCBI Taxonomy" id="66883"/>
    <lineage>
        <taxon>Bacteria</taxon>
        <taxon>Bacillati</taxon>
        <taxon>Actinomycetota</taxon>
        <taxon>Actinomycetes</taxon>
        <taxon>Kitasatosporales</taxon>
        <taxon>Streptomycetaceae</taxon>
        <taxon>Streptomyces</taxon>
    </lineage>
</organism>
<dbReference type="Gene3D" id="3.90.1200.10">
    <property type="match status" value="1"/>
</dbReference>
<proteinExistence type="predicted"/>
<reference evidence="2 3" key="1">
    <citation type="submission" date="2022-10" db="EMBL/GenBank/DDBJ databases">
        <title>The complete genomes of actinobacterial strains from the NBC collection.</title>
        <authorList>
            <person name="Joergensen T.S."/>
            <person name="Alvarez Arevalo M."/>
            <person name="Sterndorff E.B."/>
            <person name="Faurdal D."/>
            <person name="Vuksanovic O."/>
            <person name="Mourched A.-S."/>
            <person name="Charusanti P."/>
            <person name="Shaw S."/>
            <person name="Blin K."/>
            <person name="Weber T."/>
        </authorList>
    </citation>
    <scope>NUCLEOTIDE SEQUENCE [LARGE SCALE GENOMIC DNA]</scope>
    <source>
        <strain evidence="2 3">NBC 01792</strain>
    </source>
</reference>
<dbReference type="InterPro" id="IPR011009">
    <property type="entry name" value="Kinase-like_dom_sf"/>
</dbReference>
<accession>A0ABZ1EWL3</accession>
<dbReference type="RefSeq" id="WP_326705094.1">
    <property type="nucleotide sequence ID" value="NZ_CP109083.1"/>
</dbReference>
<dbReference type="InterPro" id="IPR002575">
    <property type="entry name" value="Aminoglycoside_PTrfase"/>
</dbReference>
<keyword evidence="3" id="KW-1185">Reference proteome</keyword>
<evidence type="ECO:0000313" key="3">
    <source>
        <dbReference type="Proteomes" id="UP001356428"/>
    </source>
</evidence>
<feature type="domain" description="Aminoglycoside phosphotransferase" evidence="1">
    <location>
        <begin position="93"/>
        <end position="166"/>
    </location>
</feature>
<protein>
    <submittedName>
        <fullName evidence="2">Phosphotransferase</fullName>
    </submittedName>
</protein>
<dbReference type="SUPFAM" id="SSF56112">
    <property type="entry name" value="Protein kinase-like (PK-like)"/>
    <property type="match status" value="1"/>
</dbReference>
<name>A0ABZ1EWL3_9ACTN</name>
<dbReference type="EMBL" id="CP109083">
    <property type="protein sequence ID" value="WSB08530.1"/>
    <property type="molecule type" value="Genomic_DNA"/>
</dbReference>
<gene>
    <name evidence="2" type="ORF">OG849_15370</name>
</gene>
<dbReference type="Proteomes" id="UP001356428">
    <property type="component" value="Chromosome"/>
</dbReference>
<evidence type="ECO:0000313" key="2">
    <source>
        <dbReference type="EMBL" id="WSB08530.1"/>
    </source>
</evidence>